<dbReference type="EMBL" id="JBHUKR010000006">
    <property type="protein sequence ID" value="MFD2416735.1"/>
    <property type="molecule type" value="Genomic_DNA"/>
</dbReference>
<keyword evidence="7" id="KW-1185">Reference proteome</keyword>
<feature type="domain" description="Carboxylesterase type B" evidence="5">
    <location>
        <begin position="4"/>
        <end position="308"/>
    </location>
</feature>
<organism evidence="6 7">
    <name type="scientific">Amycolatopsis pigmentata</name>
    <dbReference type="NCBI Taxonomy" id="450801"/>
    <lineage>
        <taxon>Bacteria</taxon>
        <taxon>Bacillati</taxon>
        <taxon>Actinomycetota</taxon>
        <taxon>Actinomycetes</taxon>
        <taxon>Pseudonocardiales</taxon>
        <taxon>Pseudonocardiaceae</taxon>
        <taxon>Amycolatopsis</taxon>
    </lineage>
</organism>
<feature type="region of interest" description="Disordered" evidence="4">
    <location>
        <begin position="53"/>
        <end position="72"/>
    </location>
</feature>
<dbReference type="Gene3D" id="3.40.50.1820">
    <property type="entry name" value="alpha/beta hydrolase"/>
    <property type="match status" value="1"/>
</dbReference>
<sequence length="452" mass="47433">MNTELQLASGTIRGERGADGLTVFRGVPYAHAARFTPPKPVEPWTGVFDATRPGPISPQPPVRPDAVMGPPQAGLRQDEDCLNLTVVTPGVNGPRPVMVWIHGGAYVTGASSFGFYEGRRLAAEGGIVFVAINYRLGALGYLKLPGVAPGNLGLLDQVAALRWIRENIGNFGGDPDRVTVFGQSAGAHSVACLMAAPAARGLFRQAILQSAPLGLKLATPARAARVARHFTTALRAEVTTAPVEAILAAQDAAIQRVSGPGGLASPPFCPTAGTDALPGADRWTAEAAGAGVDVMIGTTSAEMNGFLNGKPFSERIERVPLVGRRGLETVKRLATRRVFETPSLRFADTLARAGRRVFTYRFGWAASGSIFGACHCVELPFLLGEREAWAGAPMLAGADWDDIEEIGRPLRQAWISFARGGSPGSAAHVPGSGPGRIWTGPVPSPDSPAEVM</sequence>
<dbReference type="EC" id="3.1.1.-" evidence="3"/>
<feature type="region of interest" description="Disordered" evidence="4">
    <location>
        <begin position="425"/>
        <end position="452"/>
    </location>
</feature>
<dbReference type="PROSITE" id="PS00122">
    <property type="entry name" value="CARBOXYLESTERASE_B_1"/>
    <property type="match status" value="1"/>
</dbReference>
<dbReference type="Pfam" id="PF00135">
    <property type="entry name" value="COesterase"/>
    <property type="match status" value="1"/>
</dbReference>
<dbReference type="InterPro" id="IPR050309">
    <property type="entry name" value="Type-B_Carboxylest/Lipase"/>
</dbReference>
<evidence type="ECO:0000256" key="3">
    <source>
        <dbReference type="RuleBase" id="RU361235"/>
    </source>
</evidence>
<evidence type="ECO:0000259" key="5">
    <source>
        <dbReference type="Pfam" id="PF00135"/>
    </source>
</evidence>
<dbReference type="SUPFAM" id="SSF53474">
    <property type="entry name" value="alpha/beta-Hydrolases"/>
    <property type="match status" value="1"/>
</dbReference>
<evidence type="ECO:0000313" key="7">
    <source>
        <dbReference type="Proteomes" id="UP001597417"/>
    </source>
</evidence>
<dbReference type="RefSeq" id="WP_378263794.1">
    <property type="nucleotide sequence ID" value="NZ_JBHUKR010000006.1"/>
</dbReference>
<comment type="caution">
    <text evidence="6">The sequence shown here is derived from an EMBL/GenBank/DDBJ whole genome shotgun (WGS) entry which is preliminary data.</text>
</comment>
<dbReference type="Proteomes" id="UP001597417">
    <property type="component" value="Unassembled WGS sequence"/>
</dbReference>
<evidence type="ECO:0000313" key="6">
    <source>
        <dbReference type="EMBL" id="MFD2416735.1"/>
    </source>
</evidence>
<reference evidence="7" key="1">
    <citation type="journal article" date="2019" name="Int. J. Syst. Evol. Microbiol.">
        <title>The Global Catalogue of Microorganisms (GCM) 10K type strain sequencing project: providing services to taxonomists for standard genome sequencing and annotation.</title>
        <authorList>
            <consortium name="The Broad Institute Genomics Platform"/>
            <consortium name="The Broad Institute Genome Sequencing Center for Infectious Disease"/>
            <person name="Wu L."/>
            <person name="Ma J."/>
        </authorList>
    </citation>
    <scope>NUCLEOTIDE SEQUENCE [LARGE SCALE GENOMIC DNA]</scope>
    <source>
        <strain evidence="7">CGMCC 4.7645</strain>
    </source>
</reference>
<dbReference type="InterPro" id="IPR019826">
    <property type="entry name" value="Carboxylesterase_B_AS"/>
</dbReference>
<dbReference type="InterPro" id="IPR029058">
    <property type="entry name" value="AB_hydrolase_fold"/>
</dbReference>
<evidence type="ECO:0000256" key="1">
    <source>
        <dbReference type="ARBA" id="ARBA00005964"/>
    </source>
</evidence>
<gene>
    <name evidence="6" type="ORF">ACFSXZ_10405</name>
</gene>
<comment type="similarity">
    <text evidence="1 3">Belongs to the type-B carboxylesterase/lipase family.</text>
</comment>
<keyword evidence="2 3" id="KW-0378">Hydrolase</keyword>
<name>A0ABW5FQ13_9PSEU</name>
<proteinExistence type="inferred from homology"/>
<evidence type="ECO:0000256" key="4">
    <source>
        <dbReference type="SAM" id="MobiDB-lite"/>
    </source>
</evidence>
<accession>A0ABW5FQ13</accession>
<dbReference type="InterPro" id="IPR002018">
    <property type="entry name" value="CarbesteraseB"/>
</dbReference>
<dbReference type="PANTHER" id="PTHR11559">
    <property type="entry name" value="CARBOXYLESTERASE"/>
    <property type="match status" value="1"/>
</dbReference>
<protein>
    <recommendedName>
        <fullName evidence="3">Carboxylic ester hydrolase</fullName>
        <ecNumber evidence="3">3.1.1.-</ecNumber>
    </recommendedName>
</protein>
<evidence type="ECO:0000256" key="2">
    <source>
        <dbReference type="ARBA" id="ARBA00022801"/>
    </source>
</evidence>